<dbReference type="GO" id="GO:0030198">
    <property type="term" value="P:extracellular matrix organization"/>
    <property type="evidence" value="ECO:0007669"/>
    <property type="project" value="TreeGrafter"/>
</dbReference>
<dbReference type="Pfam" id="PF00092">
    <property type="entry name" value="VWA"/>
    <property type="match status" value="1"/>
</dbReference>
<dbReference type="PRINTS" id="PR00759">
    <property type="entry name" value="BASICPTASE"/>
</dbReference>
<dbReference type="GO" id="GO:0005581">
    <property type="term" value="C:collagen trimer"/>
    <property type="evidence" value="ECO:0007669"/>
    <property type="project" value="UniProtKB-KW"/>
</dbReference>
<dbReference type="GO" id="GO:0031012">
    <property type="term" value="C:extracellular matrix"/>
    <property type="evidence" value="ECO:0007669"/>
    <property type="project" value="TreeGrafter"/>
</dbReference>
<dbReference type="InterPro" id="IPR036880">
    <property type="entry name" value="Kunitz_BPTI_sf"/>
</dbReference>
<keyword evidence="10" id="KW-1185">Reference proteome</keyword>
<feature type="compositionally biased region" description="Gly residues" evidence="5">
    <location>
        <begin position="248"/>
        <end position="257"/>
    </location>
</feature>
<feature type="chain" id="PRO_5034463764" evidence="6">
    <location>
        <begin position="23"/>
        <end position="1165"/>
    </location>
</feature>
<dbReference type="SMART" id="SM00131">
    <property type="entry name" value="KU"/>
    <property type="match status" value="2"/>
</dbReference>
<keyword evidence="2" id="KW-0272">Extracellular matrix</keyword>
<feature type="compositionally biased region" description="Pro residues" evidence="5">
    <location>
        <begin position="340"/>
        <end position="355"/>
    </location>
</feature>
<feature type="compositionally biased region" description="Basic and acidic residues" evidence="5">
    <location>
        <begin position="427"/>
        <end position="439"/>
    </location>
</feature>
<comment type="subcellular location">
    <subcellularLocation>
        <location evidence="1">Secreted</location>
        <location evidence="1">Extracellular space</location>
        <location evidence="1">Extracellular matrix</location>
    </subcellularLocation>
</comment>
<dbReference type="Pfam" id="PF00014">
    <property type="entry name" value="Kunitz_BPTI"/>
    <property type="match status" value="2"/>
</dbReference>
<reference evidence="9" key="2">
    <citation type="submission" date="2025-09" db="UniProtKB">
        <authorList>
            <consortium name="Ensembl"/>
        </authorList>
    </citation>
    <scope>IDENTIFICATION</scope>
</reference>
<evidence type="ECO:0000259" key="7">
    <source>
        <dbReference type="PROSITE" id="PS50234"/>
    </source>
</evidence>
<dbReference type="InterPro" id="IPR050149">
    <property type="entry name" value="Collagen_superfamily"/>
</dbReference>
<dbReference type="InterPro" id="IPR020901">
    <property type="entry name" value="Prtase_inh_Kunz-CS"/>
</dbReference>
<sequence>MGLCRGWFLAVLLVLAASGARSQEEAPCALHVLVALDVTDYQQSNLHPYLERILRDLAALDRLTCRPLGLRIGLQSVGQGGDTIFRGGDTLFQEGDTLFQERLRQPWAEVLRRLARAHAFQRSYFNQPALQSFLGTLARQKEDAKVLLVLTDGLDDDVQKMKEVATAAWLQDQADLLLTVAVNNATRPGDLQQVEFGRRMGNGQQLAVDMPEAGGHVAQELLALAERTCCGMCPCTCVGLPGPRGPSGPAGGKGVAGSKGRDGDEGEHGHSGEQGEAGTPGHPGEKGTRGRQGQKGSRGARGEKGPPGPCGEVGPPGRSSLEPGTPGWRGEGGPQGDPGPDGPQGPPGPPGPPAHPTSCQKGQPGAQGKKGNRGSAGRGGEKGHGGAQGVPGPRGTKGVSGRPGSRGLQGAPGAEGPAGAAGPAGPKGEKGQEGAEGRKGSAGPQGPKGALGEIGCDRRGAPGRRGAKGVQGLPGFPGVQGERGERGARGDKGRRGLPGRRGEPGSRGEAGSHGSLGPPGVTGPRGSPGVPPSTLCELKAFIRQRCASSSPSCPLFPTELVLVLETSSTVPPPLFSRMKELLALLLRDLHVSPAGCPAGARVAVLSYAASPTYLLRFGEAQSGAALLGRLRRLSPTRSSQRGRLAAAMRFVGHHTLKRVRRAVLGRKVALFVTSGRSQALEGIGEVALQYEALGIVPVVLTFSPLPEVARAFQVNSLFQVLQLSAAQPDGDAALLQQTVLPCALCFDLCHPESCTAAVPPRNPLRLDADLALVVDNAALPAESLEAVGELFGNLLGRLQPAQRGARVALVLTGPTAPRQGLGEVDLGLHIPREQLRERLRLALVPGVAAASPGGAVAWALRHVLPGGTRGRLRVLFVVGTGDEALWDGEARQALVPFSRCRDFGVLVLSLGRDGTERPEAAVPEALAAWRHHSLRLGSVHGPELGYAERTALGFLRSLWAESSQHPSTPGCPQVPSPPGASTTEPPPGTPAQTPETPSAPPVELPTASPSPGKGRRAVAVPGLCALDKDPGTACADFSLRWYHRRDTGACERFWYGGCGGNANRFGTERDCVHTCVGTGPRGAGEGNATRAACLEARDAGPCRSYSPKWFFEEPGRCSLFWYGGCGGSRNRFESREQCEAVCMAPGTGGTRDPRPTNASACAPGC</sequence>
<dbReference type="PANTHER" id="PTHR24023">
    <property type="entry name" value="COLLAGEN ALPHA"/>
    <property type="match status" value="1"/>
</dbReference>
<feature type="region of interest" description="Disordered" evidence="5">
    <location>
        <begin position="246"/>
        <end position="530"/>
    </location>
</feature>
<feature type="compositionally biased region" description="Basic and acidic residues" evidence="5">
    <location>
        <begin position="259"/>
        <end position="273"/>
    </location>
</feature>
<evidence type="ECO:0000313" key="10">
    <source>
        <dbReference type="Proteomes" id="UP000694521"/>
    </source>
</evidence>
<dbReference type="GO" id="GO:0004867">
    <property type="term" value="F:serine-type endopeptidase inhibitor activity"/>
    <property type="evidence" value="ECO:0007669"/>
    <property type="project" value="InterPro"/>
</dbReference>
<protein>
    <submittedName>
        <fullName evidence="9">Uncharacterized protein</fullName>
    </submittedName>
</protein>
<accession>A0A8B9DUN4</accession>
<evidence type="ECO:0000256" key="2">
    <source>
        <dbReference type="ARBA" id="ARBA00022530"/>
    </source>
</evidence>
<feature type="region of interest" description="Disordered" evidence="5">
    <location>
        <begin position="963"/>
        <end position="1016"/>
    </location>
</feature>
<dbReference type="InterPro" id="IPR002035">
    <property type="entry name" value="VWF_A"/>
</dbReference>
<dbReference type="Ensembl" id="ENSACDT00005015032.1">
    <property type="protein sequence ID" value="ENSACDP00005012468.1"/>
    <property type="gene ID" value="ENSACDG00005009179.1"/>
</dbReference>
<dbReference type="PROSITE" id="PS50234">
    <property type="entry name" value="VWFA"/>
    <property type="match status" value="1"/>
</dbReference>
<dbReference type="SUPFAM" id="SSF53300">
    <property type="entry name" value="vWA-like"/>
    <property type="match status" value="2"/>
</dbReference>
<evidence type="ECO:0000259" key="8">
    <source>
        <dbReference type="PROSITE" id="PS50279"/>
    </source>
</evidence>
<evidence type="ECO:0000256" key="5">
    <source>
        <dbReference type="SAM" id="MobiDB-lite"/>
    </source>
</evidence>
<dbReference type="CDD" id="cd22635">
    <property type="entry name" value="Kunitz_papilin"/>
    <property type="match status" value="1"/>
</dbReference>
<evidence type="ECO:0000313" key="9">
    <source>
        <dbReference type="Ensembl" id="ENSACDP00005012468.1"/>
    </source>
</evidence>
<dbReference type="SMART" id="SM00327">
    <property type="entry name" value="VWA"/>
    <property type="match status" value="1"/>
</dbReference>
<dbReference type="PANTHER" id="PTHR24023:SF1112">
    <property type="entry name" value="COL_CUTICLE_N DOMAIN-CONTAINING PROTEIN-RELATED"/>
    <property type="match status" value="1"/>
</dbReference>
<keyword evidence="6" id="KW-0732">Signal</keyword>
<feature type="compositionally biased region" description="Low complexity" evidence="5">
    <location>
        <begin position="360"/>
        <end position="375"/>
    </location>
</feature>
<reference evidence="9" key="1">
    <citation type="submission" date="2025-08" db="UniProtKB">
        <authorList>
            <consortium name="Ensembl"/>
        </authorList>
    </citation>
    <scope>IDENTIFICATION</scope>
</reference>
<feature type="domain" description="VWFA" evidence="7">
    <location>
        <begin position="559"/>
        <end position="703"/>
    </location>
</feature>
<feature type="domain" description="BPTI/Kunitz inhibitor" evidence="8">
    <location>
        <begin position="1024"/>
        <end position="1075"/>
    </location>
</feature>
<dbReference type="InterPro" id="IPR008160">
    <property type="entry name" value="Collagen"/>
</dbReference>
<name>A0A8B9DUN4_ANSCY</name>
<evidence type="ECO:0000256" key="4">
    <source>
        <dbReference type="ARBA" id="ARBA00023157"/>
    </source>
</evidence>
<dbReference type="GO" id="GO:0030020">
    <property type="term" value="F:extracellular matrix structural constituent conferring tensile strength"/>
    <property type="evidence" value="ECO:0007669"/>
    <property type="project" value="TreeGrafter"/>
</dbReference>
<feature type="compositionally biased region" description="Low complexity" evidence="5">
    <location>
        <begin position="310"/>
        <end position="326"/>
    </location>
</feature>
<feature type="compositionally biased region" description="Low complexity" evidence="5">
    <location>
        <begin position="409"/>
        <end position="426"/>
    </location>
</feature>
<dbReference type="PROSITE" id="PS00280">
    <property type="entry name" value="BPTI_KUNITZ_1"/>
    <property type="match status" value="2"/>
</dbReference>
<dbReference type="Gene3D" id="4.10.410.10">
    <property type="entry name" value="Pancreatic trypsin inhibitor Kunitz domain"/>
    <property type="match status" value="2"/>
</dbReference>
<dbReference type="Gene3D" id="3.40.50.410">
    <property type="entry name" value="von Willebrand factor, type A domain"/>
    <property type="match status" value="1"/>
</dbReference>
<dbReference type="InterPro" id="IPR002223">
    <property type="entry name" value="Kunitz_BPTI"/>
</dbReference>
<organism evidence="9 10">
    <name type="scientific">Anser cygnoides</name>
    <name type="common">Swan goose</name>
    <dbReference type="NCBI Taxonomy" id="8845"/>
    <lineage>
        <taxon>Eukaryota</taxon>
        <taxon>Metazoa</taxon>
        <taxon>Chordata</taxon>
        <taxon>Craniata</taxon>
        <taxon>Vertebrata</taxon>
        <taxon>Euteleostomi</taxon>
        <taxon>Archelosauria</taxon>
        <taxon>Archosauria</taxon>
        <taxon>Dinosauria</taxon>
        <taxon>Saurischia</taxon>
        <taxon>Theropoda</taxon>
        <taxon>Coelurosauria</taxon>
        <taxon>Aves</taxon>
        <taxon>Neognathae</taxon>
        <taxon>Galloanserae</taxon>
        <taxon>Anseriformes</taxon>
        <taxon>Anatidae</taxon>
        <taxon>Anserinae</taxon>
        <taxon>Anser</taxon>
    </lineage>
</organism>
<evidence type="ECO:0000256" key="3">
    <source>
        <dbReference type="ARBA" id="ARBA00023119"/>
    </source>
</evidence>
<proteinExistence type="predicted"/>
<dbReference type="InterPro" id="IPR036465">
    <property type="entry name" value="vWFA_dom_sf"/>
</dbReference>
<feature type="compositionally biased region" description="Gly residues" evidence="5">
    <location>
        <begin position="327"/>
        <end position="336"/>
    </location>
</feature>
<dbReference type="Proteomes" id="UP000694521">
    <property type="component" value="Unplaced"/>
</dbReference>
<keyword evidence="4" id="KW-1015">Disulfide bond</keyword>
<dbReference type="GO" id="GO:0005615">
    <property type="term" value="C:extracellular space"/>
    <property type="evidence" value="ECO:0007669"/>
    <property type="project" value="TreeGrafter"/>
</dbReference>
<evidence type="ECO:0000256" key="6">
    <source>
        <dbReference type="SAM" id="SignalP"/>
    </source>
</evidence>
<feature type="domain" description="BPTI/Kunitz inhibitor" evidence="8">
    <location>
        <begin position="1093"/>
        <end position="1142"/>
    </location>
</feature>
<keyword evidence="2" id="KW-0964">Secreted</keyword>
<keyword evidence="3" id="KW-0176">Collagen</keyword>
<feature type="compositionally biased region" description="Basic and acidic residues" evidence="5">
    <location>
        <begin position="482"/>
        <end position="506"/>
    </location>
</feature>
<feature type="signal peptide" evidence="6">
    <location>
        <begin position="1"/>
        <end position="22"/>
    </location>
</feature>
<dbReference type="AlphaFoldDB" id="A0A8B9DUN4"/>
<dbReference type="Pfam" id="PF01391">
    <property type="entry name" value="Collagen"/>
    <property type="match status" value="3"/>
</dbReference>
<dbReference type="CDD" id="cd22631">
    <property type="entry name" value="Kunitz_collagen_alpha6_VI-like"/>
    <property type="match status" value="1"/>
</dbReference>
<dbReference type="FunFam" id="4.10.410.10:FF:000020">
    <property type="entry name" value="Collagen, type VI, alpha 3"/>
    <property type="match status" value="2"/>
</dbReference>
<dbReference type="SUPFAM" id="SSF57362">
    <property type="entry name" value="BPTI-like"/>
    <property type="match status" value="2"/>
</dbReference>
<dbReference type="PROSITE" id="PS50279">
    <property type="entry name" value="BPTI_KUNITZ_2"/>
    <property type="match status" value="2"/>
</dbReference>
<evidence type="ECO:0000256" key="1">
    <source>
        <dbReference type="ARBA" id="ARBA00004498"/>
    </source>
</evidence>
<feature type="compositionally biased region" description="Pro residues" evidence="5">
    <location>
        <begin position="972"/>
        <end position="989"/>
    </location>
</feature>